<protein>
    <submittedName>
        <fullName evidence="1">Nucleic acid-binding protein</fullName>
    </submittedName>
</protein>
<dbReference type="EMBL" id="MU276224">
    <property type="protein sequence ID" value="KAI0040139.1"/>
    <property type="molecule type" value="Genomic_DNA"/>
</dbReference>
<sequence>MSSNMRSAAYSSLSQGSSRGSHPSSLFPAIIAQLLNATQAYPDAPFAIEGGAEVGQVMLIAQIISMKYHATNNVFCLDDASGRIEARHWIDSPDLVARESYEGVVEGNWARIIGRVRIFNLKLFVNVAHIRAIKDPHEIFYHLTEVMVALTKLTRNTIRASHKQYRDARPRVLHADQTSLPPAQRTVSERYVHLPPLLHSIIMFLHSQPKHDDGYHIAAICEAVGTDVSSCDLTVSSLTRRSEGTLMVTGAKSTRLT</sequence>
<proteinExistence type="predicted"/>
<name>A0ACB8R7U0_9AGAM</name>
<evidence type="ECO:0000313" key="2">
    <source>
        <dbReference type="Proteomes" id="UP000814033"/>
    </source>
</evidence>
<organism evidence="1 2">
    <name type="scientific">Auriscalpium vulgare</name>
    <dbReference type="NCBI Taxonomy" id="40419"/>
    <lineage>
        <taxon>Eukaryota</taxon>
        <taxon>Fungi</taxon>
        <taxon>Dikarya</taxon>
        <taxon>Basidiomycota</taxon>
        <taxon>Agaricomycotina</taxon>
        <taxon>Agaricomycetes</taxon>
        <taxon>Russulales</taxon>
        <taxon>Auriscalpiaceae</taxon>
        <taxon>Auriscalpium</taxon>
    </lineage>
</organism>
<gene>
    <name evidence="1" type="ORF">FA95DRAFT_916592</name>
</gene>
<reference evidence="1" key="1">
    <citation type="submission" date="2021-02" db="EMBL/GenBank/DDBJ databases">
        <authorList>
            <consortium name="DOE Joint Genome Institute"/>
            <person name="Ahrendt S."/>
            <person name="Looney B.P."/>
            <person name="Miyauchi S."/>
            <person name="Morin E."/>
            <person name="Drula E."/>
            <person name="Courty P.E."/>
            <person name="Chicoki N."/>
            <person name="Fauchery L."/>
            <person name="Kohler A."/>
            <person name="Kuo A."/>
            <person name="Labutti K."/>
            <person name="Pangilinan J."/>
            <person name="Lipzen A."/>
            <person name="Riley R."/>
            <person name="Andreopoulos W."/>
            <person name="He G."/>
            <person name="Johnson J."/>
            <person name="Barry K.W."/>
            <person name="Grigoriev I.V."/>
            <person name="Nagy L."/>
            <person name="Hibbett D."/>
            <person name="Henrissat B."/>
            <person name="Matheny P.B."/>
            <person name="Labbe J."/>
            <person name="Martin F."/>
        </authorList>
    </citation>
    <scope>NUCLEOTIDE SEQUENCE</scope>
    <source>
        <strain evidence="1">FP105234-sp</strain>
    </source>
</reference>
<accession>A0ACB8R7U0</accession>
<evidence type="ECO:0000313" key="1">
    <source>
        <dbReference type="EMBL" id="KAI0040139.1"/>
    </source>
</evidence>
<comment type="caution">
    <text evidence="1">The sequence shown here is derived from an EMBL/GenBank/DDBJ whole genome shotgun (WGS) entry which is preliminary data.</text>
</comment>
<reference evidence="1" key="2">
    <citation type="journal article" date="2022" name="New Phytol.">
        <title>Evolutionary transition to the ectomycorrhizal habit in the genomes of a hyperdiverse lineage of mushroom-forming fungi.</title>
        <authorList>
            <person name="Looney B."/>
            <person name="Miyauchi S."/>
            <person name="Morin E."/>
            <person name="Drula E."/>
            <person name="Courty P.E."/>
            <person name="Kohler A."/>
            <person name="Kuo A."/>
            <person name="LaButti K."/>
            <person name="Pangilinan J."/>
            <person name="Lipzen A."/>
            <person name="Riley R."/>
            <person name="Andreopoulos W."/>
            <person name="He G."/>
            <person name="Johnson J."/>
            <person name="Nolan M."/>
            <person name="Tritt A."/>
            <person name="Barry K.W."/>
            <person name="Grigoriev I.V."/>
            <person name="Nagy L.G."/>
            <person name="Hibbett D."/>
            <person name="Henrissat B."/>
            <person name="Matheny P.B."/>
            <person name="Labbe J."/>
            <person name="Martin F.M."/>
        </authorList>
    </citation>
    <scope>NUCLEOTIDE SEQUENCE</scope>
    <source>
        <strain evidence="1">FP105234-sp</strain>
    </source>
</reference>
<dbReference type="Proteomes" id="UP000814033">
    <property type="component" value="Unassembled WGS sequence"/>
</dbReference>
<keyword evidence="2" id="KW-1185">Reference proteome</keyword>